<dbReference type="Gene3D" id="1.10.10.10">
    <property type="entry name" value="Winged helix-like DNA-binding domain superfamily/Winged helix DNA-binding domain"/>
    <property type="match status" value="1"/>
</dbReference>
<dbReference type="RefSeq" id="WP_075569436.1">
    <property type="nucleotide sequence ID" value="NZ_MSDO01000007.1"/>
</dbReference>
<name>A0A1Q8SU56_9GAMM</name>
<evidence type="ECO:0000256" key="5">
    <source>
        <dbReference type="ARBA" id="ARBA00023163"/>
    </source>
</evidence>
<dbReference type="GO" id="GO:0030170">
    <property type="term" value="F:pyridoxal phosphate binding"/>
    <property type="evidence" value="ECO:0007669"/>
    <property type="project" value="InterPro"/>
</dbReference>
<dbReference type="SUPFAM" id="SSF53383">
    <property type="entry name" value="PLP-dependent transferases"/>
    <property type="match status" value="1"/>
</dbReference>
<evidence type="ECO:0000256" key="1">
    <source>
        <dbReference type="ARBA" id="ARBA00005384"/>
    </source>
</evidence>
<organism evidence="7 8">
    <name type="scientific">Salinicola socius</name>
    <dbReference type="NCBI Taxonomy" id="404433"/>
    <lineage>
        <taxon>Bacteria</taxon>
        <taxon>Pseudomonadati</taxon>
        <taxon>Pseudomonadota</taxon>
        <taxon>Gammaproteobacteria</taxon>
        <taxon>Oceanospirillales</taxon>
        <taxon>Halomonadaceae</taxon>
        <taxon>Salinicola</taxon>
    </lineage>
</organism>
<dbReference type="PANTHER" id="PTHR46577">
    <property type="entry name" value="HTH-TYPE TRANSCRIPTIONAL REGULATORY PROTEIN GABR"/>
    <property type="match status" value="1"/>
</dbReference>
<dbReference type="Gene3D" id="3.90.1150.10">
    <property type="entry name" value="Aspartate Aminotransferase, domain 1"/>
    <property type="match status" value="1"/>
</dbReference>
<evidence type="ECO:0000256" key="4">
    <source>
        <dbReference type="ARBA" id="ARBA00023125"/>
    </source>
</evidence>
<dbReference type="SUPFAM" id="SSF46785">
    <property type="entry name" value="Winged helix' DNA-binding domain"/>
    <property type="match status" value="1"/>
</dbReference>
<evidence type="ECO:0000256" key="2">
    <source>
        <dbReference type="ARBA" id="ARBA00022898"/>
    </source>
</evidence>
<dbReference type="InterPro" id="IPR000524">
    <property type="entry name" value="Tscrpt_reg_HTH_GntR"/>
</dbReference>
<dbReference type="InterPro" id="IPR036388">
    <property type="entry name" value="WH-like_DNA-bd_sf"/>
</dbReference>
<dbReference type="Gene3D" id="3.40.640.10">
    <property type="entry name" value="Type I PLP-dependent aspartate aminotransferase-like (Major domain)"/>
    <property type="match status" value="1"/>
</dbReference>
<dbReference type="InterPro" id="IPR015424">
    <property type="entry name" value="PyrdxlP-dep_Trfase"/>
</dbReference>
<keyword evidence="8" id="KW-1185">Reference proteome</keyword>
<evidence type="ECO:0000259" key="6">
    <source>
        <dbReference type="PROSITE" id="PS50949"/>
    </source>
</evidence>
<sequence length="465" mass="50742">MTIWIPRLPGHGPRYRELADAIAAAAASGELPAGAKLPPQRRLADALGVTVGTITRAYALAEQRGVVSARVGSGTYVRDAGAPHQAFDHVRRVAPDSGIVDLSLSLPPPHPQREASLANAMRSIQHDPELLRAAIDYQPEAGQHWQREVIAGWLATLGRAVPADELLINQGGMHGIYLSLSALLSPGERLAAERLTYPGLISGLQQLSLKSVAVAHDEEGIDIDALARAFEQQPFRALYVMPDCHNPTTARLSEARRRALVALARERQFWLIEDDIHPQLDAEPVTPLYRLAPECTVTLFSVAKVLGGGLRVGAMRAPLALHGRLTAALRAQSWMPPPLMASLVCRWIESGDAETLLRWQRDELEWRFDHAMERLGEFSPRGRRGGFYLWLPLPGELRTSHVVAQLQAQQVNVSSAESFCLGSVAAPQAIRVCISAAESREALMRALETIASTLGDPDPMLWQTV</sequence>
<dbReference type="AlphaFoldDB" id="A0A1Q8SU56"/>
<gene>
    <name evidence="7" type="ORF">BTW07_06930</name>
</gene>
<dbReference type="EMBL" id="MSDO01000007">
    <property type="protein sequence ID" value="OLO04946.1"/>
    <property type="molecule type" value="Genomic_DNA"/>
</dbReference>
<feature type="domain" description="HTH gntR-type" evidence="6">
    <location>
        <begin position="12"/>
        <end position="80"/>
    </location>
</feature>
<dbReference type="OrthoDB" id="9804020at2"/>
<dbReference type="Pfam" id="PF00392">
    <property type="entry name" value="GntR"/>
    <property type="match status" value="1"/>
</dbReference>
<dbReference type="GO" id="GO:0003677">
    <property type="term" value="F:DNA binding"/>
    <property type="evidence" value="ECO:0007669"/>
    <property type="project" value="UniProtKB-KW"/>
</dbReference>
<dbReference type="InterPro" id="IPR051446">
    <property type="entry name" value="HTH_trans_reg/aminotransferase"/>
</dbReference>
<protein>
    <submittedName>
        <fullName evidence="7">GntR family transcriptional regulator</fullName>
    </submittedName>
</protein>
<comment type="similarity">
    <text evidence="1">In the C-terminal section; belongs to the class-I pyridoxal-phosphate-dependent aminotransferase family.</text>
</comment>
<keyword evidence="2" id="KW-0663">Pyridoxal phosphate</keyword>
<dbReference type="InterPro" id="IPR036390">
    <property type="entry name" value="WH_DNA-bd_sf"/>
</dbReference>
<dbReference type="InterPro" id="IPR004839">
    <property type="entry name" value="Aminotransferase_I/II_large"/>
</dbReference>
<keyword evidence="5" id="KW-0804">Transcription</keyword>
<evidence type="ECO:0000313" key="7">
    <source>
        <dbReference type="EMBL" id="OLO04946.1"/>
    </source>
</evidence>
<evidence type="ECO:0000313" key="8">
    <source>
        <dbReference type="Proteomes" id="UP000186878"/>
    </source>
</evidence>
<proteinExistence type="inferred from homology"/>
<dbReference type="InterPro" id="IPR015421">
    <property type="entry name" value="PyrdxlP-dep_Trfase_major"/>
</dbReference>
<keyword evidence="3" id="KW-0805">Transcription regulation</keyword>
<keyword evidence="4" id="KW-0238">DNA-binding</keyword>
<dbReference type="GO" id="GO:0003700">
    <property type="term" value="F:DNA-binding transcription factor activity"/>
    <property type="evidence" value="ECO:0007669"/>
    <property type="project" value="InterPro"/>
</dbReference>
<accession>A0A1Q8SU56</accession>
<comment type="caution">
    <text evidence="7">The sequence shown here is derived from an EMBL/GenBank/DDBJ whole genome shotgun (WGS) entry which is preliminary data.</text>
</comment>
<dbReference type="Pfam" id="PF00155">
    <property type="entry name" value="Aminotran_1_2"/>
    <property type="match status" value="1"/>
</dbReference>
<dbReference type="Proteomes" id="UP000186878">
    <property type="component" value="Unassembled WGS sequence"/>
</dbReference>
<dbReference type="InterPro" id="IPR015422">
    <property type="entry name" value="PyrdxlP-dep_Trfase_small"/>
</dbReference>
<dbReference type="CDD" id="cd00609">
    <property type="entry name" value="AAT_like"/>
    <property type="match status" value="1"/>
</dbReference>
<reference evidence="7 8" key="1">
    <citation type="submission" date="2016-12" db="EMBL/GenBank/DDBJ databases">
        <title>Draft genome sequences of strains Salinicola socius SMB35, Salinicola sp. MH3R3-1 and Chromohalobacter sp. SMB17 from the Verkhnekamsk potash mining region of Russia.</title>
        <authorList>
            <person name="Mavrodi D.V."/>
            <person name="Olsson B.E."/>
            <person name="Korsakova E.S."/>
            <person name="Pyankova A."/>
            <person name="Mavrodi O.V."/>
            <person name="Plotnikova E.G."/>
        </authorList>
    </citation>
    <scope>NUCLEOTIDE SEQUENCE [LARGE SCALE GENOMIC DNA]</scope>
    <source>
        <strain evidence="7 8">SMB35</strain>
    </source>
</reference>
<evidence type="ECO:0000256" key="3">
    <source>
        <dbReference type="ARBA" id="ARBA00023015"/>
    </source>
</evidence>
<dbReference type="CDD" id="cd07377">
    <property type="entry name" value="WHTH_GntR"/>
    <property type="match status" value="1"/>
</dbReference>
<dbReference type="SMART" id="SM00345">
    <property type="entry name" value="HTH_GNTR"/>
    <property type="match status" value="1"/>
</dbReference>
<dbReference type="PROSITE" id="PS50949">
    <property type="entry name" value="HTH_GNTR"/>
    <property type="match status" value="1"/>
</dbReference>
<dbReference type="STRING" id="404433.BTW07_06930"/>
<dbReference type="PANTHER" id="PTHR46577:SF1">
    <property type="entry name" value="HTH-TYPE TRANSCRIPTIONAL REGULATORY PROTEIN GABR"/>
    <property type="match status" value="1"/>
</dbReference>